<dbReference type="InterPro" id="IPR036117">
    <property type="entry name" value="DhaL_dom_sf"/>
</dbReference>
<evidence type="ECO:0000313" key="5">
    <source>
        <dbReference type="Proteomes" id="UP001230220"/>
    </source>
</evidence>
<comment type="caution">
    <text evidence="4">The sequence shown here is derived from an EMBL/GenBank/DDBJ whole genome shotgun (WGS) entry which is preliminary data.</text>
</comment>
<dbReference type="Proteomes" id="UP001230220">
    <property type="component" value="Unassembled WGS sequence"/>
</dbReference>
<protein>
    <submittedName>
        <fullName evidence="4">Dihydroxyacetone kinase-like protein</fullName>
        <ecNumber evidence="4">2.7.1.-</ecNumber>
    </submittedName>
</protein>
<dbReference type="Gene3D" id="1.25.40.340">
    <property type="match status" value="1"/>
</dbReference>
<dbReference type="InterPro" id="IPR004007">
    <property type="entry name" value="DhaL_dom"/>
</dbReference>
<dbReference type="RefSeq" id="WP_307409728.1">
    <property type="nucleotide sequence ID" value="NZ_JAUSUR010000006.1"/>
</dbReference>
<proteinExistence type="predicted"/>
<dbReference type="InterPro" id="IPR050861">
    <property type="entry name" value="Dihydroxyacetone_Kinase"/>
</dbReference>
<evidence type="ECO:0000313" key="4">
    <source>
        <dbReference type="EMBL" id="MDQ0362269.1"/>
    </source>
</evidence>
<accession>A0ABU0E6D3</accession>
<dbReference type="SMART" id="SM01120">
    <property type="entry name" value="Dak2"/>
    <property type="match status" value="1"/>
</dbReference>
<gene>
    <name evidence="4" type="ORF">J2S15_003023</name>
</gene>
<dbReference type="PANTHER" id="PTHR28629:SF4">
    <property type="entry name" value="TRIOKINASE_FMN CYCLASE"/>
    <property type="match status" value="1"/>
</dbReference>
<dbReference type="GO" id="GO:0016740">
    <property type="term" value="F:transferase activity"/>
    <property type="evidence" value="ECO:0007669"/>
    <property type="project" value="UniProtKB-KW"/>
</dbReference>
<dbReference type="EMBL" id="JAUSUR010000006">
    <property type="protein sequence ID" value="MDQ0362269.1"/>
    <property type="molecule type" value="Genomic_DNA"/>
</dbReference>
<dbReference type="PANTHER" id="PTHR28629">
    <property type="entry name" value="TRIOKINASE/FMN CYCLASE"/>
    <property type="match status" value="1"/>
</dbReference>
<keyword evidence="2" id="KW-0418">Kinase</keyword>
<dbReference type="EC" id="2.7.1.-" evidence="4"/>
<dbReference type="Pfam" id="PF02734">
    <property type="entry name" value="Dak2"/>
    <property type="match status" value="1"/>
</dbReference>
<reference evidence="4 5" key="1">
    <citation type="submission" date="2023-07" db="EMBL/GenBank/DDBJ databases">
        <title>Genomic Encyclopedia of Type Strains, Phase IV (KMG-IV): sequencing the most valuable type-strain genomes for metagenomic binning, comparative biology and taxonomic classification.</title>
        <authorList>
            <person name="Goeker M."/>
        </authorList>
    </citation>
    <scope>NUCLEOTIDE SEQUENCE [LARGE SCALE GENOMIC DNA]</scope>
    <source>
        <strain evidence="4 5">DSM 16784</strain>
    </source>
</reference>
<dbReference type="NCBIfam" id="TIGR02365">
    <property type="entry name" value="dha_L_ycgS"/>
    <property type="match status" value="1"/>
</dbReference>
<dbReference type="SUPFAM" id="SSF101473">
    <property type="entry name" value="DhaL-like"/>
    <property type="match status" value="1"/>
</dbReference>
<evidence type="ECO:0000256" key="1">
    <source>
        <dbReference type="ARBA" id="ARBA00022679"/>
    </source>
</evidence>
<feature type="domain" description="DhaL" evidence="3">
    <location>
        <begin position="8"/>
        <end position="208"/>
    </location>
</feature>
<evidence type="ECO:0000259" key="3">
    <source>
        <dbReference type="PROSITE" id="PS51480"/>
    </source>
</evidence>
<evidence type="ECO:0000256" key="2">
    <source>
        <dbReference type="ARBA" id="ARBA00022777"/>
    </source>
</evidence>
<dbReference type="PROSITE" id="PS51480">
    <property type="entry name" value="DHAL"/>
    <property type="match status" value="1"/>
</dbReference>
<keyword evidence="1 4" id="KW-0808">Transferase</keyword>
<sequence length="218" mass="23831">MSFKLDTNDYIAYMMETKEVIGGQKDYITELDATTGDGDHWANLYMGFEKITGMSEDLKTLNISDLLKKIGMTMFSAIGGSSGALYGSGYVAAAKAIQNENDLTINSLYTMLDAMLKAIMERGKTQPGQKTMVDSLYNALVCYRKGLEANKDEKDIIEMFINGAKEGAENTKNMEAARGRASYRTDKGVGHLDPGAVTMALQLECLGNYILHKLGGTK</sequence>
<organism evidence="4 5">
    <name type="scientific">Breznakia pachnodae</name>
    <dbReference type="NCBI Taxonomy" id="265178"/>
    <lineage>
        <taxon>Bacteria</taxon>
        <taxon>Bacillati</taxon>
        <taxon>Bacillota</taxon>
        <taxon>Erysipelotrichia</taxon>
        <taxon>Erysipelotrichales</taxon>
        <taxon>Erysipelotrichaceae</taxon>
        <taxon>Breznakia</taxon>
    </lineage>
</organism>
<keyword evidence="5" id="KW-1185">Reference proteome</keyword>
<dbReference type="InterPro" id="IPR012737">
    <property type="entry name" value="DhaK_L_YcgS"/>
</dbReference>
<name>A0ABU0E6D3_9FIRM</name>